<evidence type="ECO:0000313" key="2">
    <source>
        <dbReference type="EMBL" id="KKB58086.1"/>
    </source>
</evidence>
<evidence type="ECO:0000313" key="3">
    <source>
        <dbReference type="Proteomes" id="UP000033035"/>
    </source>
</evidence>
<dbReference type="InterPro" id="IPR032573">
    <property type="entry name" value="DUF4925"/>
</dbReference>
<keyword evidence="3" id="KW-1185">Reference proteome</keyword>
<feature type="chain" id="PRO_5002490162" description="DUF4925 domain-containing protein" evidence="1">
    <location>
        <begin position="22"/>
        <end position="392"/>
    </location>
</feature>
<proteinExistence type="predicted"/>
<comment type="caution">
    <text evidence="2">The sequence shown here is derived from an EMBL/GenBank/DDBJ whole genome shotgun (WGS) entry which is preliminary data.</text>
</comment>
<organism evidence="2 3">
    <name type="scientific">Parabacteroides gordonii MS-1 = DSM 23371</name>
    <dbReference type="NCBI Taxonomy" id="1203610"/>
    <lineage>
        <taxon>Bacteria</taxon>
        <taxon>Pseudomonadati</taxon>
        <taxon>Bacteroidota</taxon>
        <taxon>Bacteroidia</taxon>
        <taxon>Bacteroidales</taxon>
        <taxon>Tannerellaceae</taxon>
        <taxon>Parabacteroides</taxon>
    </lineage>
</organism>
<dbReference type="Pfam" id="PF16272">
    <property type="entry name" value="DUF4925"/>
    <property type="match status" value="1"/>
</dbReference>
<dbReference type="AlphaFoldDB" id="A0A0F5JJV9"/>
<dbReference type="EMBL" id="AQHW01000010">
    <property type="protein sequence ID" value="KKB58086.1"/>
    <property type="molecule type" value="Genomic_DNA"/>
</dbReference>
<dbReference type="RefSeq" id="WP_028726527.1">
    <property type="nucleotide sequence ID" value="NZ_AUAE01000009.1"/>
</dbReference>
<reference evidence="2 3" key="1">
    <citation type="submission" date="2013-04" db="EMBL/GenBank/DDBJ databases">
        <title>The Genome Sequence of Parabacteroides gordonii DSM 23371.</title>
        <authorList>
            <consortium name="The Broad Institute Genomics Platform"/>
            <person name="Earl A."/>
            <person name="Ward D."/>
            <person name="Feldgarden M."/>
            <person name="Gevers D."/>
            <person name="Martens E."/>
            <person name="Sakamoto M."/>
            <person name="Benno Y."/>
            <person name="Suzuki N."/>
            <person name="Matsunaga N."/>
            <person name="Koshihara K."/>
            <person name="Seki M."/>
            <person name="Komiya H."/>
            <person name="Walker B."/>
            <person name="Young S."/>
            <person name="Zeng Q."/>
            <person name="Gargeya S."/>
            <person name="Fitzgerald M."/>
            <person name="Haas B."/>
            <person name="Abouelleil A."/>
            <person name="Allen A.W."/>
            <person name="Alvarado L."/>
            <person name="Arachchi H.M."/>
            <person name="Berlin A.M."/>
            <person name="Chapman S.B."/>
            <person name="Gainer-Dewar J."/>
            <person name="Goldberg J."/>
            <person name="Griggs A."/>
            <person name="Gujja S."/>
            <person name="Hansen M."/>
            <person name="Howarth C."/>
            <person name="Imamovic A."/>
            <person name="Ireland A."/>
            <person name="Larimer J."/>
            <person name="McCowan C."/>
            <person name="Murphy C."/>
            <person name="Pearson M."/>
            <person name="Poon T.W."/>
            <person name="Priest M."/>
            <person name="Roberts A."/>
            <person name="Saif S."/>
            <person name="Shea T."/>
            <person name="Sisk P."/>
            <person name="Sykes S."/>
            <person name="Wortman J."/>
            <person name="Nusbaum C."/>
            <person name="Birren B."/>
        </authorList>
    </citation>
    <scope>NUCLEOTIDE SEQUENCE [LARGE SCALE GENOMIC DNA]</scope>
    <source>
        <strain evidence="2 3">MS-1</strain>
    </source>
</reference>
<keyword evidence="1" id="KW-0732">Signal</keyword>
<accession>A0A0F5JJV9</accession>
<dbReference type="HOGENOM" id="CLU_719339_0_0_10"/>
<name>A0A0F5JJV9_9BACT</name>
<sequence length="392" mass="43222">MNKYLLRNFLYAICMVALLTACDDNDDYDGPEMNGTYSNKLSAPEGGDALILTYSGREFIGKDVAFKMTNDNTANITLHGVLPGETATPLENVALTSETNGYSFAGNGTGTNGTTFAYKGKVEKGKMTLDLTDVKIASNQLTSNKTWYPVQTAVTEEKDPVLGNYTLRHYSFHLVTDNLILAQAAPMLEGMLSNLITWFINNVTFNPDGNITARYATMPEGKAIGDLINAVPDRKDSEWISSPINLASYYVKDDSELYIVPNIDMILYQIQQNKTKADDGLDMALIAAVYQQLNKWSTTGIKMNIRKNSETPTNSMGNMIAYKGDIYLYLDKEEIEAFIPLLSLVKGLLPEEILNGPMGPMIGTLLDLLSGSLQQTQTLELGMMLTKEKQTL</sequence>
<evidence type="ECO:0000256" key="1">
    <source>
        <dbReference type="SAM" id="SignalP"/>
    </source>
</evidence>
<protein>
    <recommendedName>
        <fullName evidence="4">DUF4925 domain-containing protein</fullName>
    </recommendedName>
</protein>
<dbReference type="PATRIC" id="fig|1203610.3.peg.1676"/>
<feature type="signal peptide" evidence="1">
    <location>
        <begin position="1"/>
        <end position="21"/>
    </location>
</feature>
<gene>
    <name evidence="2" type="ORF">HMPREF1536_01635</name>
</gene>
<dbReference type="PROSITE" id="PS51257">
    <property type="entry name" value="PROKAR_LIPOPROTEIN"/>
    <property type="match status" value="1"/>
</dbReference>
<dbReference type="Proteomes" id="UP000033035">
    <property type="component" value="Unassembled WGS sequence"/>
</dbReference>
<evidence type="ECO:0008006" key="4">
    <source>
        <dbReference type="Google" id="ProtNLM"/>
    </source>
</evidence>